<reference evidence="1 2" key="1">
    <citation type="journal article" date="2014" name="Genome Biol. Evol.">
        <title>The genome of the myxosporean Thelohanellus kitauei shows adaptations to nutrient acquisition within its fish host.</title>
        <authorList>
            <person name="Yang Y."/>
            <person name="Xiong J."/>
            <person name="Zhou Z."/>
            <person name="Huo F."/>
            <person name="Miao W."/>
            <person name="Ran C."/>
            <person name="Liu Y."/>
            <person name="Zhang J."/>
            <person name="Feng J."/>
            <person name="Wang M."/>
            <person name="Wang M."/>
            <person name="Wang L."/>
            <person name="Yao B."/>
        </authorList>
    </citation>
    <scope>NUCLEOTIDE SEQUENCE [LARGE SCALE GENOMIC DNA]</scope>
    <source>
        <strain evidence="1">Wuqing</strain>
    </source>
</reference>
<sequence length="112" mass="13123">MHCDKILPTPTTEHIRNFYSTKGTASRFKCIFITYLSRKCIIQFEEKRSIDRDESTMVSGSIEVYDKSVPKYSNSLIYKIRFSGWRIGCRNISTPIHYPTIIYDEGWEVISI</sequence>
<dbReference type="EMBL" id="JWZT01001146">
    <property type="protein sequence ID" value="KII72709.1"/>
    <property type="molecule type" value="Genomic_DNA"/>
</dbReference>
<protein>
    <submittedName>
        <fullName evidence="1">Uncharacterized protein</fullName>
    </submittedName>
</protein>
<keyword evidence="2" id="KW-1185">Reference proteome</keyword>
<dbReference type="Proteomes" id="UP000031668">
    <property type="component" value="Unassembled WGS sequence"/>
</dbReference>
<gene>
    <name evidence="1" type="ORF">RF11_15219</name>
</gene>
<comment type="caution">
    <text evidence="1">The sequence shown here is derived from an EMBL/GenBank/DDBJ whole genome shotgun (WGS) entry which is preliminary data.</text>
</comment>
<evidence type="ECO:0000313" key="1">
    <source>
        <dbReference type="EMBL" id="KII72709.1"/>
    </source>
</evidence>
<proteinExistence type="predicted"/>
<dbReference type="AlphaFoldDB" id="A0A0C2J4G1"/>
<name>A0A0C2J4G1_THEKT</name>
<organism evidence="1 2">
    <name type="scientific">Thelohanellus kitauei</name>
    <name type="common">Myxosporean</name>
    <dbReference type="NCBI Taxonomy" id="669202"/>
    <lineage>
        <taxon>Eukaryota</taxon>
        <taxon>Metazoa</taxon>
        <taxon>Cnidaria</taxon>
        <taxon>Myxozoa</taxon>
        <taxon>Myxosporea</taxon>
        <taxon>Bivalvulida</taxon>
        <taxon>Platysporina</taxon>
        <taxon>Myxobolidae</taxon>
        <taxon>Thelohanellus</taxon>
    </lineage>
</organism>
<accession>A0A0C2J4G1</accession>
<evidence type="ECO:0000313" key="2">
    <source>
        <dbReference type="Proteomes" id="UP000031668"/>
    </source>
</evidence>